<evidence type="ECO:0000259" key="9">
    <source>
        <dbReference type="PROSITE" id="PS50011"/>
    </source>
</evidence>
<feature type="compositionally biased region" description="Low complexity" evidence="8">
    <location>
        <begin position="387"/>
        <end position="398"/>
    </location>
</feature>
<evidence type="ECO:0000256" key="1">
    <source>
        <dbReference type="ARBA" id="ARBA00012513"/>
    </source>
</evidence>
<protein>
    <recommendedName>
        <fullName evidence="1">non-specific serine/threonine protein kinase</fullName>
        <ecNumber evidence="1">2.7.11.1</ecNumber>
    </recommendedName>
</protein>
<reference evidence="10 11" key="1">
    <citation type="submission" date="2019-02" db="EMBL/GenBank/DDBJ databases">
        <title>Deep-cultivation of Planctomycetes and their phenomic and genomic characterization uncovers novel biology.</title>
        <authorList>
            <person name="Wiegand S."/>
            <person name="Jogler M."/>
            <person name="Boedeker C."/>
            <person name="Pinto D."/>
            <person name="Vollmers J."/>
            <person name="Rivas-Marin E."/>
            <person name="Kohn T."/>
            <person name="Peeters S.H."/>
            <person name="Heuer A."/>
            <person name="Rast P."/>
            <person name="Oberbeckmann S."/>
            <person name="Bunk B."/>
            <person name="Jeske O."/>
            <person name="Meyerdierks A."/>
            <person name="Storesund J.E."/>
            <person name="Kallscheuer N."/>
            <person name="Luecker S."/>
            <person name="Lage O.M."/>
            <person name="Pohl T."/>
            <person name="Merkel B.J."/>
            <person name="Hornburger P."/>
            <person name="Mueller R.-W."/>
            <person name="Bruemmer F."/>
            <person name="Labrenz M."/>
            <person name="Spormann A.M."/>
            <person name="Op den Camp H."/>
            <person name="Overmann J."/>
            <person name="Amann R."/>
            <person name="Jetten M.S.M."/>
            <person name="Mascher T."/>
            <person name="Medema M.H."/>
            <person name="Devos D.P."/>
            <person name="Kaster A.-K."/>
            <person name="Ovreas L."/>
            <person name="Rohde M."/>
            <person name="Galperin M.Y."/>
            <person name="Jogler C."/>
        </authorList>
    </citation>
    <scope>NUCLEOTIDE SEQUENCE [LARGE SCALE GENOMIC DNA]</scope>
    <source>
        <strain evidence="10 11">CA12</strain>
    </source>
</reference>
<feature type="compositionally biased region" description="Basic residues" evidence="8">
    <location>
        <begin position="326"/>
        <end position="337"/>
    </location>
</feature>
<dbReference type="PROSITE" id="PS50011">
    <property type="entry name" value="PROTEIN_KINASE_DOM"/>
    <property type="match status" value="1"/>
</dbReference>
<feature type="region of interest" description="Disordered" evidence="8">
    <location>
        <begin position="1162"/>
        <end position="1183"/>
    </location>
</feature>
<evidence type="ECO:0000256" key="8">
    <source>
        <dbReference type="SAM" id="MobiDB-lite"/>
    </source>
</evidence>
<dbReference type="Gene3D" id="3.30.200.20">
    <property type="entry name" value="Phosphorylase Kinase, domain 1"/>
    <property type="match status" value="1"/>
</dbReference>
<feature type="region of interest" description="Disordered" evidence="8">
    <location>
        <begin position="308"/>
        <end position="421"/>
    </location>
</feature>
<dbReference type="CDD" id="cd14014">
    <property type="entry name" value="STKc_PknB_like"/>
    <property type="match status" value="1"/>
</dbReference>
<dbReference type="SMART" id="SM00220">
    <property type="entry name" value="S_TKc"/>
    <property type="match status" value="1"/>
</dbReference>
<dbReference type="Proteomes" id="UP000318741">
    <property type="component" value="Chromosome"/>
</dbReference>
<dbReference type="SUPFAM" id="SSF56112">
    <property type="entry name" value="Protein kinase-like (PK-like)"/>
    <property type="match status" value="1"/>
</dbReference>
<keyword evidence="3 10" id="KW-0808">Transferase</keyword>
<dbReference type="RefSeq" id="WP_145359306.1">
    <property type="nucleotide sequence ID" value="NZ_CP036265.1"/>
</dbReference>
<evidence type="ECO:0000256" key="4">
    <source>
        <dbReference type="ARBA" id="ARBA00022741"/>
    </source>
</evidence>
<organism evidence="10 11">
    <name type="scientific">Alienimonas californiensis</name>
    <dbReference type="NCBI Taxonomy" id="2527989"/>
    <lineage>
        <taxon>Bacteria</taxon>
        <taxon>Pseudomonadati</taxon>
        <taxon>Planctomycetota</taxon>
        <taxon>Planctomycetia</taxon>
        <taxon>Planctomycetales</taxon>
        <taxon>Planctomycetaceae</taxon>
        <taxon>Alienimonas</taxon>
    </lineage>
</organism>
<evidence type="ECO:0000256" key="6">
    <source>
        <dbReference type="ARBA" id="ARBA00022840"/>
    </source>
</evidence>
<dbReference type="EMBL" id="CP036265">
    <property type="protein sequence ID" value="QDT16485.1"/>
    <property type="molecule type" value="Genomic_DNA"/>
</dbReference>
<dbReference type="InterPro" id="IPR008271">
    <property type="entry name" value="Ser/Thr_kinase_AS"/>
</dbReference>
<feature type="region of interest" description="Disordered" evidence="8">
    <location>
        <begin position="1219"/>
        <end position="1257"/>
    </location>
</feature>
<sequence length="1257" mass="127099">MADVAPPKQLGKYRPIKKLGAGGMGVVYLAEDVELGRTVALKVLPKRPDMPANLIARFRSEARAAARLHHPGIVTVFDSGETDRALYIALEYVDGKDVDRLLKTRTRLPPKRATDLVRQVAEALVHLHEKGIVHRDIKPSNIMVRRDGSAVLADLGLARAVEEEAEGGITRAGYTVGTVDYMAPEQAKNSRNADIRSDLYSLGCSWFHMLTGRIPYPGDSLTAKLSAHDHDPIPDPRSLHSDIPDSYTAVLQRAMAKDPAERYATPQEFLDDLELARKRRGSVSSDLLKDLADSHEDDVAALLADQEQEAEAGFTGEEDEEDAPVRRRAGRKRKGKAARPTPVAGELPVAAPGTEVDDGEDEYEVDSAPRRRPGKKRNGTRGQAVRPTPLASALPLAGADDDDDSSPRRRTPAGAPKDYKKGLDPLLVRNLLVGGGLLLLLVGVGLLAAYYGGAFGDPSRVVERPGGGADAPAAADAEANANAPDAPAPAATLVREADDRPKPAAPPSDPAAAPSWVAELPPARGPEVTVVAGAADPNPTGAPRAVTLAAALARLPAAGGTVTLRGVGPFTLPRLDLPEGAHVRIRADGGEEPVVNAAPLPPNAAGWLRARGGSLTLDGLHVTLPARPAPSAGGQAGPAPALIEAAAATAIFRGGSVTSQGDAPAVAVRAAGGGKTAAHVLLDGTVLRGNALTGVSLAGGQTDLFARDCLLACGDGPAVVFPPDASADADSAAEPNRTAPRGGAVHFIAHRTASAAQAPASAKGSAPARRSARFVDCVGLFRQAAVAVLPGPGEPPAVTLAGCAFGAAPGADAVPLLAPPDAEVKWTVQGGALAGLVAPAGLQAPGRSAGWEGDPIADFAAVDPAAFAPARLDVAPGAAPAGWRLPAPAAAARAAAATRLPAEPEAWSQLFPDAPVVETTAVRLDDELAKKHPDGTTLVVTGSRRVRIRPALLSGRSLRIVGLADEEGDTPLLTASTAAGGTPTLLVQDGRLELVNLTLEAREDSTGAGALVAVEGAAGLAVIRRCELRAGSGEAPAVRVRGGSAVLSGTLLLGEGAAGLLTADRGGVSLSECGLVTPGPAALFGPDGAGVVALTRCAISVGGPVFDASGGSGTAAEGAAVAITDRCLFLPPPPGGPGRVALSAGGATVWGTANAFATAYAPPPPAGAGPPGPAGGERNARTGPSAVVLERPRVPDWKVVDARDLAPAAGSAAATDGLGAGPGLGPAADVIVAGLPTPPKSATPGGTAPRPTVGPNF</sequence>
<feature type="region of interest" description="Disordered" evidence="8">
    <location>
        <begin position="464"/>
        <end position="517"/>
    </location>
</feature>
<dbReference type="Gene3D" id="1.10.510.10">
    <property type="entry name" value="Transferase(Phosphotransferase) domain 1"/>
    <property type="match status" value="1"/>
</dbReference>
<keyword evidence="6 7" id="KW-0067">ATP-binding</keyword>
<dbReference type="GO" id="GO:0005524">
    <property type="term" value="F:ATP binding"/>
    <property type="evidence" value="ECO:0007669"/>
    <property type="project" value="UniProtKB-UniRule"/>
</dbReference>
<evidence type="ECO:0000256" key="7">
    <source>
        <dbReference type="PROSITE-ProRule" id="PRU10141"/>
    </source>
</evidence>
<dbReference type="GO" id="GO:0004674">
    <property type="term" value="F:protein serine/threonine kinase activity"/>
    <property type="evidence" value="ECO:0007669"/>
    <property type="project" value="UniProtKB-KW"/>
</dbReference>
<dbReference type="PROSITE" id="PS00108">
    <property type="entry name" value="PROTEIN_KINASE_ST"/>
    <property type="match status" value="1"/>
</dbReference>
<evidence type="ECO:0000313" key="11">
    <source>
        <dbReference type="Proteomes" id="UP000318741"/>
    </source>
</evidence>
<feature type="compositionally biased region" description="Pro residues" evidence="8">
    <location>
        <begin position="1162"/>
        <end position="1173"/>
    </location>
</feature>
<evidence type="ECO:0000256" key="5">
    <source>
        <dbReference type="ARBA" id="ARBA00022777"/>
    </source>
</evidence>
<dbReference type="FunFam" id="1.10.510.10:FF:000021">
    <property type="entry name" value="Serine/threonine protein kinase"/>
    <property type="match status" value="1"/>
</dbReference>
<dbReference type="InterPro" id="IPR000719">
    <property type="entry name" value="Prot_kinase_dom"/>
</dbReference>
<dbReference type="InterPro" id="IPR017441">
    <property type="entry name" value="Protein_kinase_ATP_BS"/>
</dbReference>
<dbReference type="AlphaFoldDB" id="A0A517PAS8"/>
<feature type="compositionally biased region" description="Acidic residues" evidence="8">
    <location>
        <begin position="355"/>
        <end position="365"/>
    </location>
</feature>
<dbReference type="PANTHER" id="PTHR43289">
    <property type="entry name" value="MITOGEN-ACTIVATED PROTEIN KINASE KINASE KINASE 20-RELATED"/>
    <property type="match status" value="1"/>
</dbReference>
<dbReference type="InterPro" id="IPR011009">
    <property type="entry name" value="Kinase-like_dom_sf"/>
</dbReference>
<evidence type="ECO:0000313" key="10">
    <source>
        <dbReference type="EMBL" id="QDT16485.1"/>
    </source>
</evidence>
<feature type="binding site" evidence="7">
    <location>
        <position position="42"/>
    </location>
    <ligand>
        <name>ATP</name>
        <dbReference type="ChEBI" id="CHEBI:30616"/>
    </ligand>
</feature>
<feature type="compositionally biased region" description="Acidic residues" evidence="8">
    <location>
        <begin position="308"/>
        <end position="322"/>
    </location>
</feature>
<gene>
    <name evidence="10" type="primary">stkP_2</name>
    <name evidence="10" type="ORF">CA12_25890</name>
</gene>
<name>A0A517PAS8_9PLAN</name>
<keyword evidence="2" id="KW-0723">Serine/threonine-protein kinase</keyword>
<evidence type="ECO:0000256" key="2">
    <source>
        <dbReference type="ARBA" id="ARBA00022527"/>
    </source>
</evidence>
<dbReference type="KEGG" id="acaf:CA12_25890"/>
<proteinExistence type="predicted"/>
<dbReference type="Pfam" id="PF00069">
    <property type="entry name" value="Pkinase"/>
    <property type="match status" value="1"/>
</dbReference>
<feature type="domain" description="Protein kinase" evidence="9">
    <location>
        <begin position="13"/>
        <end position="275"/>
    </location>
</feature>
<dbReference type="OrthoDB" id="207139at2"/>
<feature type="compositionally biased region" description="Basic residues" evidence="8">
    <location>
        <begin position="370"/>
        <end position="379"/>
    </location>
</feature>
<keyword evidence="11" id="KW-1185">Reference proteome</keyword>
<feature type="compositionally biased region" description="Low complexity" evidence="8">
    <location>
        <begin position="470"/>
        <end position="491"/>
    </location>
</feature>
<dbReference type="PANTHER" id="PTHR43289:SF6">
    <property type="entry name" value="SERINE_THREONINE-PROTEIN KINASE NEKL-3"/>
    <property type="match status" value="1"/>
</dbReference>
<evidence type="ECO:0000256" key="3">
    <source>
        <dbReference type="ARBA" id="ARBA00022679"/>
    </source>
</evidence>
<dbReference type="PROSITE" id="PS00107">
    <property type="entry name" value="PROTEIN_KINASE_ATP"/>
    <property type="match status" value="1"/>
</dbReference>
<accession>A0A517PAS8</accession>
<dbReference type="EC" id="2.7.11.1" evidence="1"/>
<keyword evidence="5 10" id="KW-0418">Kinase</keyword>
<keyword evidence="4 7" id="KW-0547">Nucleotide-binding</keyword>